<name>A0A1D8GJ27_9FIRM</name>
<dbReference type="RefSeq" id="WP_069978212.1">
    <property type="nucleotide sequence ID" value="NZ_CP017269.1"/>
</dbReference>
<evidence type="ECO:0000259" key="4">
    <source>
        <dbReference type="PROSITE" id="PS50109"/>
    </source>
</evidence>
<feature type="transmembrane region" description="Helical" evidence="3">
    <location>
        <begin position="36"/>
        <end position="52"/>
    </location>
</feature>
<keyword evidence="6" id="KW-1185">Reference proteome</keyword>
<dbReference type="Gene3D" id="1.10.287.130">
    <property type="match status" value="1"/>
</dbReference>
<feature type="transmembrane region" description="Helical" evidence="3">
    <location>
        <begin position="6"/>
        <end position="24"/>
    </location>
</feature>
<feature type="transmembrane region" description="Helical" evidence="3">
    <location>
        <begin position="58"/>
        <end position="77"/>
    </location>
</feature>
<dbReference type="Proteomes" id="UP000095743">
    <property type="component" value="Chromosome"/>
</dbReference>
<keyword evidence="1 5" id="KW-0808">Transferase</keyword>
<protein>
    <submittedName>
        <fullName evidence="5">Histidine kinase</fullName>
    </submittedName>
</protein>
<dbReference type="SMART" id="SM00387">
    <property type="entry name" value="HATPase_c"/>
    <property type="match status" value="1"/>
</dbReference>
<feature type="transmembrane region" description="Helical" evidence="3">
    <location>
        <begin position="146"/>
        <end position="167"/>
    </location>
</feature>
<dbReference type="SUPFAM" id="SSF55874">
    <property type="entry name" value="ATPase domain of HSP90 chaperone/DNA topoisomerase II/histidine kinase"/>
    <property type="match status" value="1"/>
</dbReference>
<dbReference type="PANTHER" id="PTHR40448">
    <property type="entry name" value="TWO-COMPONENT SENSOR HISTIDINE KINASE"/>
    <property type="match status" value="1"/>
</dbReference>
<dbReference type="InterPro" id="IPR005467">
    <property type="entry name" value="His_kinase_dom"/>
</dbReference>
<dbReference type="Pfam" id="PF02518">
    <property type="entry name" value="HATPase_c"/>
    <property type="match status" value="1"/>
</dbReference>
<keyword evidence="3" id="KW-0472">Membrane</keyword>
<evidence type="ECO:0000313" key="6">
    <source>
        <dbReference type="Proteomes" id="UP000095743"/>
    </source>
</evidence>
<dbReference type="PROSITE" id="PS50109">
    <property type="entry name" value="HIS_KIN"/>
    <property type="match status" value="1"/>
</dbReference>
<dbReference type="OrthoDB" id="9792686at2"/>
<keyword evidence="3" id="KW-0812">Transmembrane</keyword>
<dbReference type="STRING" id="1424294.Gferi_15945"/>
<dbReference type="InterPro" id="IPR036890">
    <property type="entry name" value="HATPase_C_sf"/>
</dbReference>
<dbReference type="PANTHER" id="PTHR40448:SF1">
    <property type="entry name" value="TWO-COMPONENT SENSOR HISTIDINE KINASE"/>
    <property type="match status" value="1"/>
</dbReference>
<dbReference type="GO" id="GO:0042802">
    <property type="term" value="F:identical protein binding"/>
    <property type="evidence" value="ECO:0007669"/>
    <property type="project" value="TreeGrafter"/>
</dbReference>
<feature type="transmembrane region" description="Helical" evidence="3">
    <location>
        <begin position="84"/>
        <end position="103"/>
    </location>
</feature>
<dbReference type="GO" id="GO:0016301">
    <property type="term" value="F:kinase activity"/>
    <property type="evidence" value="ECO:0007669"/>
    <property type="project" value="UniProtKB-KW"/>
</dbReference>
<dbReference type="Gene3D" id="3.30.565.10">
    <property type="entry name" value="Histidine kinase-like ATPase, C-terminal domain"/>
    <property type="match status" value="1"/>
</dbReference>
<reference evidence="5 6" key="1">
    <citation type="submission" date="2016-09" db="EMBL/GenBank/DDBJ databases">
        <title>Genomic analysis reveals versatility of anaerobic energy metabolism of Geosporobacter ferrireducens IRF9 of phylum Firmicutes.</title>
        <authorList>
            <person name="Kim S.-J."/>
        </authorList>
    </citation>
    <scope>NUCLEOTIDE SEQUENCE [LARGE SCALE GENOMIC DNA]</scope>
    <source>
        <strain evidence="5 6">IRF9</strain>
    </source>
</reference>
<evidence type="ECO:0000256" key="1">
    <source>
        <dbReference type="ARBA" id="ARBA00022777"/>
    </source>
</evidence>
<feature type="transmembrane region" description="Helical" evidence="3">
    <location>
        <begin position="109"/>
        <end position="134"/>
    </location>
</feature>
<dbReference type="GO" id="GO:0000160">
    <property type="term" value="P:phosphorelay signal transduction system"/>
    <property type="evidence" value="ECO:0007669"/>
    <property type="project" value="UniProtKB-KW"/>
</dbReference>
<keyword evidence="2" id="KW-0902">Two-component regulatory system</keyword>
<dbReference type="InterPro" id="IPR003594">
    <property type="entry name" value="HATPase_dom"/>
</dbReference>
<organism evidence="5 6">
    <name type="scientific">Geosporobacter ferrireducens</name>
    <dbReference type="NCBI Taxonomy" id="1424294"/>
    <lineage>
        <taxon>Bacteria</taxon>
        <taxon>Bacillati</taxon>
        <taxon>Bacillota</taxon>
        <taxon>Clostridia</taxon>
        <taxon>Peptostreptococcales</taxon>
        <taxon>Thermotaleaceae</taxon>
        <taxon>Geosporobacter</taxon>
    </lineage>
</organism>
<proteinExistence type="predicted"/>
<keyword evidence="1 5" id="KW-0418">Kinase</keyword>
<dbReference type="EMBL" id="CP017269">
    <property type="protein sequence ID" value="AOT70921.1"/>
    <property type="molecule type" value="Genomic_DNA"/>
</dbReference>
<feature type="domain" description="Histidine kinase" evidence="4">
    <location>
        <begin position="229"/>
        <end position="419"/>
    </location>
</feature>
<dbReference type="KEGG" id="gfe:Gferi_15945"/>
<evidence type="ECO:0000256" key="2">
    <source>
        <dbReference type="ARBA" id="ARBA00023012"/>
    </source>
</evidence>
<accession>A0A1D8GJ27</accession>
<gene>
    <name evidence="5" type="ORF">Gferi_15945</name>
</gene>
<dbReference type="AlphaFoldDB" id="A0A1D8GJ27"/>
<evidence type="ECO:0000256" key="3">
    <source>
        <dbReference type="SAM" id="Phobius"/>
    </source>
</evidence>
<sequence length="419" mass="48615">MQWYEIYLLSVLEVLSLLYIWNKLNNRIGLYTVKSLFIMALLPTIVVIVDVYDVDIGFLINFILLCIMVIILFKISVKDTIFQFSIVFITVSTIQFVFTYLLTWFSDGIYYSLANGLIVNTATLASCMLVHKYSTLSKIHKYLHRYGNYVITISLNIAGIILLLMYMWQIDKDFVEKHILYLVFAVILWEGLNIFFLYQSILIHQQQKIIYIHEKYIPYLKNMVNEVREKQHDFKNHLNALYGMVQMEDDRQAKKEMKQYIESLIEGIKGTDRLLNIKDPVLSAIIYSKKSLAAEKGILFEIEFQGPIPEYPLEQHELVELLGNLLDNAIEAVENKDVNGPKVVLILGTEENSSVIEVRNTGGAIPQKDIDRIFERGFSTKKGKSRGYGLYNVKRIIDRYKGTIELSFDGMYTVFRILL</sequence>
<keyword evidence="3" id="KW-1133">Transmembrane helix</keyword>
<feature type="transmembrane region" description="Helical" evidence="3">
    <location>
        <begin position="179"/>
        <end position="198"/>
    </location>
</feature>
<evidence type="ECO:0000313" key="5">
    <source>
        <dbReference type="EMBL" id="AOT70921.1"/>
    </source>
</evidence>